<dbReference type="Proteomes" id="UP001233999">
    <property type="component" value="Unassembled WGS sequence"/>
</dbReference>
<gene>
    <name evidence="1" type="ORF">L9F63_007801</name>
</gene>
<protein>
    <submittedName>
        <fullName evidence="1">Uncharacterized protein</fullName>
    </submittedName>
</protein>
<keyword evidence="2" id="KW-1185">Reference proteome</keyword>
<name>A0AAD8E2N2_DIPPU</name>
<sequence length="56" mass="6362">KGRIGRWLAMSEEAVIDSQTHQNINNNDVINVPLTGMNYKQLQNLAKQWSLPANLK</sequence>
<dbReference type="EMBL" id="JASPKZ010010242">
    <property type="protein sequence ID" value="KAJ9575038.1"/>
    <property type="molecule type" value="Genomic_DNA"/>
</dbReference>
<feature type="non-terminal residue" evidence="1">
    <location>
        <position position="56"/>
    </location>
</feature>
<reference evidence="1" key="2">
    <citation type="submission" date="2023-05" db="EMBL/GenBank/DDBJ databases">
        <authorList>
            <person name="Fouks B."/>
        </authorList>
    </citation>
    <scope>NUCLEOTIDE SEQUENCE</scope>
    <source>
        <strain evidence="1">Stay&amp;Tobe</strain>
        <tissue evidence="1">Testes</tissue>
    </source>
</reference>
<accession>A0AAD8E2N2</accession>
<organism evidence="1 2">
    <name type="scientific">Diploptera punctata</name>
    <name type="common">Pacific beetle cockroach</name>
    <dbReference type="NCBI Taxonomy" id="6984"/>
    <lineage>
        <taxon>Eukaryota</taxon>
        <taxon>Metazoa</taxon>
        <taxon>Ecdysozoa</taxon>
        <taxon>Arthropoda</taxon>
        <taxon>Hexapoda</taxon>
        <taxon>Insecta</taxon>
        <taxon>Pterygota</taxon>
        <taxon>Neoptera</taxon>
        <taxon>Polyneoptera</taxon>
        <taxon>Dictyoptera</taxon>
        <taxon>Blattodea</taxon>
        <taxon>Blaberoidea</taxon>
        <taxon>Blaberidae</taxon>
        <taxon>Diplopterinae</taxon>
        <taxon>Diploptera</taxon>
    </lineage>
</organism>
<reference evidence="1" key="1">
    <citation type="journal article" date="2023" name="IScience">
        <title>Live-bearing cockroach genome reveals convergent evolutionary mechanisms linked to viviparity in insects and beyond.</title>
        <authorList>
            <person name="Fouks B."/>
            <person name="Harrison M.C."/>
            <person name="Mikhailova A.A."/>
            <person name="Marchal E."/>
            <person name="English S."/>
            <person name="Carruthers M."/>
            <person name="Jennings E.C."/>
            <person name="Chiamaka E.L."/>
            <person name="Frigard R.A."/>
            <person name="Pippel M."/>
            <person name="Attardo G.M."/>
            <person name="Benoit J.B."/>
            <person name="Bornberg-Bauer E."/>
            <person name="Tobe S.S."/>
        </authorList>
    </citation>
    <scope>NUCLEOTIDE SEQUENCE</scope>
    <source>
        <strain evidence="1">Stay&amp;Tobe</strain>
    </source>
</reference>
<evidence type="ECO:0000313" key="2">
    <source>
        <dbReference type="Proteomes" id="UP001233999"/>
    </source>
</evidence>
<dbReference type="AlphaFoldDB" id="A0AAD8E2N2"/>
<proteinExistence type="predicted"/>
<comment type="caution">
    <text evidence="1">The sequence shown here is derived from an EMBL/GenBank/DDBJ whole genome shotgun (WGS) entry which is preliminary data.</text>
</comment>
<feature type="non-terminal residue" evidence="1">
    <location>
        <position position="1"/>
    </location>
</feature>
<evidence type="ECO:0000313" key="1">
    <source>
        <dbReference type="EMBL" id="KAJ9575038.1"/>
    </source>
</evidence>